<name>A0A1H3MGT5_9FIRM</name>
<protein>
    <submittedName>
        <fullName evidence="2">Pimeloyl-ACP methyl ester carboxylesterase</fullName>
    </submittedName>
</protein>
<keyword evidence="3" id="KW-1185">Reference proteome</keyword>
<dbReference type="Proteomes" id="UP000183918">
    <property type="component" value="Unassembled WGS sequence"/>
</dbReference>
<dbReference type="PANTHER" id="PTHR43433">
    <property type="entry name" value="HYDROLASE, ALPHA/BETA FOLD FAMILY PROTEIN"/>
    <property type="match status" value="1"/>
</dbReference>
<gene>
    <name evidence="2" type="ORF">SAMN02910414_02309</name>
</gene>
<dbReference type="EMBL" id="FNPG01000034">
    <property type="protein sequence ID" value="SDY75861.1"/>
    <property type="molecule type" value="Genomic_DNA"/>
</dbReference>
<dbReference type="InterPro" id="IPR000073">
    <property type="entry name" value="AB_hydrolase_1"/>
</dbReference>
<evidence type="ECO:0000313" key="3">
    <source>
        <dbReference type="Proteomes" id="UP000183918"/>
    </source>
</evidence>
<evidence type="ECO:0000313" key="2">
    <source>
        <dbReference type="EMBL" id="SDY75861.1"/>
    </source>
</evidence>
<dbReference type="InterPro" id="IPR029058">
    <property type="entry name" value="AB_hydrolase_fold"/>
</dbReference>
<dbReference type="SUPFAM" id="SSF53474">
    <property type="entry name" value="alpha/beta-Hydrolases"/>
    <property type="match status" value="1"/>
</dbReference>
<dbReference type="Gene3D" id="3.40.50.1820">
    <property type="entry name" value="alpha/beta hydrolase"/>
    <property type="match status" value="1"/>
</dbReference>
<reference evidence="2 3" key="1">
    <citation type="submission" date="2016-10" db="EMBL/GenBank/DDBJ databases">
        <authorList>
            <person name="de Groot N.N."/>
        </authorList>
    </citation>
    <scope>NUCLEOTIDE SEQUENCE [LARGE SCALE GENOMIC DNA]</scope>
    <source>
        <strain evidence="2 3">DSM 14045</strain>
    </source>
</reference>
<dbReference type="OrthoDB" id="59888at2"/>
<sequence length="280" mass="32038">MFYKETETIDGKHLSYIRFNEWKEEVLLFFHGFTGSKEYFPSIENDKVCIVSFDRPGVGDSDIVPYYSMESFLQAVYHTLKKHGVTSVKLIGHSAGGYYAQVFAGMFPDMVKAVSLIGSMIPLNCPDTNGIVKGQCKFITILSLRFKGFSRFYFKQMAKSITGNYEKQLAANMKTLPEIEKKFMEENPEMIKNTILNAVANDGLGVCYDAYALCQKRDKITISKDIPVYVWHGKEDTTIPMSFVDYLKSAYMVKSIHVINDVGHMLYLSYWDDIIRELLE</sequence>
<proteinExistence type="predicted"/>
<evidence type="ECO:0000259" key="1">
    <source>
        <dbReference type="Pfam" id="PF00561"/>
    </source>
</evidence>
<dbReference type="STRING" id="1122142.SAMN02910414_02309"/>
<dbReference type="PANTHER" id="PTHR43433:SF10">
    <property type="entry name" value="AB HYDROLASE-1 DOMAIN-CONTAINING PROTEIN"/>
    <property type="match status" value="1"/>
</dbReference>
<accession>A0A1H3MGT5</accession>
<dbReference type="Pfam" id="PF00561">
    <property type="entry name" value="Abhydrolase_1"/>
    <property type="match status" value="1"/>
</dbReference>
<organism evidence="2 3">
    <name type="scientific">Lachnobacterium bovis DSM 14045</name>
    <dbReference type="NCBI Taxonomy" id="1122142"/>
    <lineage>
        <taxon>Bacteria</taxon>
        <taxon>Bacillati</taxon>
        <taxon>Bacillota</taxon>
        <taxon>Clostridia</taxon>
        <taxon>Lachnospirales</taxon>
        <taxon>Lachnospiraceae</taxon>
        <taxon>Lachnobacterium</taxon>
    </lineage>
</organism>
<dbReference type="AlphaFoldDB" id="A0A1H3MGT5"/>
<dbReference type="InterPro" id="IPR050471">
    <property type="entry name" value="AB_hydrolase"/>
</dbReference>
<dbReference type="RefSeq" id="WP_074719055.1">
    <property type="nucleotide sequence ID" value="NZ_FNPG01000034.1"/>
</dbReference>
<feature type="domain" description="AB hydrolase-1" evidence="1">
    <location>
        <begin position="26"/>
        <end position="268"/>
    </location>
</feature>